<name>A0ABR6DT80_9FLAO</name>
<accession>A0ABR6DT80</accession>
<dbReference type="Proteomes" id="UP000555003">
    <property type="component" value="Unassembled WGS sequence"/>
</dbReference>
<dbReference type="EMBL" id="JACJIS010000004">
    <property type="protein sequence ID" value="MBA9074905.1"/>
    <property type="molecule type" value="Genomic_DNA"/>
</dbReference>
<keyword evidence="1" id="KW-0812">Transmembrane</keyword>
<feature type="transmembrane region" description="Helical" evidence="1">
    <location>
        <begin position="6"/>
        <end position="24"/>
    </location>
</feature>
<evidence type="ECO:0000313" key="3">
    <source>
        <dbReference type="Proteomes" id="UP000555003"/>
    </source>
</evidence>
<comment type="caution">
    <text evidence="2">The sequence shown here is derived from an EMBL/GenBank/DDBJ whole genome shotgun (WGS) entry which is preliminary data.</text>
</comment>
<evidence type="ECO:0000313" key="2">
    <source>
        <dbReference type="EMBL" id="MBA9074905.1"/>
    </source>
</evidence>
<sequence>METKDVIGILLFCIICSVVLIWGITGYRDYKKEMASEKFNELPVYDKAYIKKYKARSLMTIFISVAGLLGMIIKLISLL</sequence>
<evidence type="ECO:0000256" key="1">
    <source>
        <dbReference type="SAM" id="Phobius"/>
    </source>
</evidence>
<reference evidence="2 3" key="1">
    <citation type="submission" date="2020-08" db="EMBL/GenBank/DDBJ databases">
        <title>Genomic Encyclopedia of Type Strains, Phase IV (KMG-IV): sequencing the most valuable type-strain genomes for metagenomic binning, comparative biology and taxonomic classification.</title>
        <authorList>
            <person name="Goeker M."/>
        </authorList>
    </citation>
    <scope>NUCLEOTIDE SEQUENCE [LARGE SCALE GENOMIC DNA]</scope>
    <source>
        <strain evidence="2 3">DSM 100397</strain>
    </source>
</reference>
<keyword evidence="1" id="KW-1133">Transmembrane helix</keyword>
<keyword evidence="3" id="KW-1185">Reference proteome</keyword>
<gene>
    <name evidence="2" type="ORF">GGR22_003082</name>
</gene>
<evidence type="ECO:0008006" key="4">
    <source>
        <dbReference type="Google" id="ProtNLM"/>
    </source>
</evidence>
<proteinExistence type="predicted"/>
<keyword evidence="1" id="KW-0472">Membrane</keyword>
<protein>
    <recommendedName>
        <fullName evidence="4">Molybdenum ABC transporter permease</fullName>
    </recommendedName>
</protein>
<organism evidence="2 3">
    <name type="scientific">Flavobacterium gossypii</name>
    <dbReference type="NCBI Taxonomy" id="1646119"/>
    <lineage>
        <taxon>Bacteria</taxon>
        <taxon>Pseudomonadati</taxon>
        <taxon>Bacteroidota</taxon>
        <taxon>Flavobacteriia</taxon>
        <taxon>Flavobacteriales</taxon>
        <taxon>Flavobacteriaceae</taxon>
        <taxon>Flavobacterium</taxon>
    </lineage>
</organism>
<dbReference type="RefSeq" id="WP_182494337.1">
    <property type="nucleotide sequence ID" value="NZ_JACJIS010000004.1"/>
</dbReference>
<feature type="transmembrane region" description="Helical" evidence="1">
    <location>
        <begin position="57"/>
        <end position="76"/>
    </location>
</feature>